<dbReference type="InterPro" id="IPR000184">
    <property type="entry name" value="Bac_surfAg_D15"/>
</dbReference>
<dbReference type="STRING" id="1142511.WIGMOR_0275"/>
<proteinExistence type="predicted"/>
<dbReference type="GO" id="GO:0019867">
    <property type="term" value="C:outer membrane"/>
    <property type="evidence" value="ECO:0007669"/>
    <property type="project" value="InterPro"/>
</dbReference>
<name>H6Q4Q5_WIGGL</name>
<dbReference type="KEGG" id="wgl:WIGMOR_0275"/>
<dbReference type="HOGENOM" id="CLU_018618_1_0_6"/>
<evidence type="ECO:0000256" key="2">
    <source>
        <dbReference type="ARBA" id="ARBA00023136"/>
    </source>
</evidence>
<dbReference type="Proteomes" id="UP000009061">
    <property type="component" value="Chromosome"/>
</dbReference>
<keyword evidence="2" id="KW-0472">Membrane</keyword>
<dbReference type="eggNOG" id="COG0729">
    <property type="taxonomic scope" value="Bacteria"/>
</dbReference>
<protein>
    <submittedName>
        <fullName evidence="4">Surface antigen</fullName>
    </submittedName>
</protein>
<gene>
    <name evidence="4" type="ORF">WIGMOR_0275</name>
</gene>
<evidence type="ECO:0000313" key="4">
    <source>
        <dbReference type="EMBL" id="AFA41115.1"/>
    </source>
</evidence>
<dbReference type="AlphaFoldDB" id="H6Q4Q5"/>
<evidence type="ECO:0000259" key="3">
    <source>
        <dbReference type="Pfam" id="PF01103"/>
    </source>
</evidence>
<keyword evidence="5" id="KW-1185">Reference proteome</keyword>
<sequence length="578" mass="68144">MHSLLYVIFFIFFSITSKCYSNQVILNIKNSNKIIYNKIKKCIKENNNLIFNEIEFNLKIKKKITTCLRIIGYYKPQIKINFLDTKDQKNSILVINITPGFSTKIFDTKVILYGDAKNDSDYLLWITKNVPKLGDSLNHVEYDLFKQGLSDIAIKKGYFDAKFKIHELQVFPQRFRARWYVIFDSGRRYRFGKTKFYGSQINTKYLENITKKYFYRFYDLDILSDLTKQLASTGWFNSITVFPNFSYFNKSEKIISLDAILIPTKKNKLEIALGYSADGGWHIKSNWEKPWINSLGYSMQTNFNIALHEKTMNISYKIPMIMNPIQEYYLLKSKIKYLHLSNFISNSIILTAAKYWNINNFQTAIDIHWILDHSIENNYKNKKKILIYPGLQINRVHKDTNIFPMRGNSQHYTLNISSNFWGSHVNFLLLRSENILINHFIKKHRYVIRNNFGWIITNAFEKIPISMRFFAGGDRSIRGFKYQSLSFRNKNNDIIGALKLFTVSLEYQYNFYKNWWSVIFIDSGDANNHLKYRNFKIGIGCGIRWLSQVGPIKIDIATPMFESKENRLEFYVGLGSEL</sequence>
<accession>H6Q4Q5</accession>
<dbReference type="Gene3D" id="3.10.20.310">
    <property type="entry name" value="membrane protein fhac"/>
    <property type="match status" value="3"/>
</dbReference>
<evidence type="ECO:0000313" key="5">
    <source>
        <dbReference type="Proteomes" id="UP000009061"/>
    </source>
</evidence>
<evidence type="ECO:0000256" key="1">
    <source>
        <dbReference type="ARBA" id="ARBA00004370"/>
    </source>
</evidence>
<dbReference type="Gene3D" id="2.40.160.50">
    <property type="entry name" value="membrane protein fhac: a member of the omp85/tpsb transporter family"/>
    <property type="match status" value="1"/>
</dbReference>
<feature type="domain" description="Bacterial surface antigen (D15)" evidence="3">
    <location>
        <begin position="267"/>
        <end position="576"/>
    </location>
</feature>
<dbReference type="OrthoDB" id="9803054at2"/>
<reference evidence="4 5" key="1">
    <citation type="journal article" date="2012" name="MBio">
        <title>Insight into the transmission biology and species-specific functional capabilities of tsetse (Diptera: glossinidae) obligate symbiont wigglesworthia.</title>
        <authorList>
            <person name="Rio R.V."/>
            <person name="Symula R.E."/>
            <person name="Wang J."/>
            <person name="Lohs C."/>
            <person name="Wu Y.N."/>
            <person name="Snyder A.K."/>
            <person name="Bjornson R.D."/>
            <person name="Oshima K."/>
            <person name="Biehl B.S."/>
            <person name="Perna N.T."/>
            <person name="Hattori M."/>
            <person name="Aksoy S."/>
        </authorList>
    </citation>
    <scope>NUCLEOTIDE SEQUENCE [LARGE SCALE GENOMIC DNA]</scope>
    <source>
        <strain evidence="4">WGM</strain>
    </source>
</reference>
<dbReference type="Pfam" id="PF01103">
    <property type="entry name" value="Omp85"/>
    <property type="match status" value="1"/>
</dbReference>
<dbReference type="RefSeq" id="WP_014354054.1">
    <property type="nucleotide sequence ID" value="NC_016893.1"/>
</dbReference>
<organism evidence="4 5">
    <name type="scientific">Wigglesworthia glossinidia endosymbiont of Glossina morsitans morsitans</name>
    <name type="common">Yale colony</name>
    <dbReference type="NCBI Taxonomy" id="1142511"/>
    <lineage>
        <taxon>Bacteria</taxon>
        <taxon>Pseudomonadati</taxon>
        <taxon>Pseudomonadota</taxon>
        <taxon>Gammaproteobacteria</taxon>
        <taxon>Enterobacterales</taxon>
        <taxon>Erwiniaceae</taxon>
        <taxon>Wigglesworthia</taxon>
    </lineage>
</organism>
<dbReference type="EMBL" id="CP003315">
    <property type="protein sequence ID" value="AFA41115.1"/>
    <property type="molecule type" value="Genomic_DNA"/>
</dbReference>
<comment type="subcellular location">
    <subcellularLocation>
        <location evidence="1">Membrane</location>
    </subcellularLocation>
</comment>